<keyword evidence="9" id="KW-1133">Transmembrane helix</keyword>
<comment type="similarity">
    <text evidence="1 8">Belongs to the cytochrome P450 family.</text>
</comment>
<evidence type="ECO:0000256" key="1">
    <source>
        <dbReference type="ARBA" id="ARBA00010617"/>
    </source>
</evidence>
<dbReference type="Gene3D" id="1.10.630.10">
    <property type="entry name" value="Cytochrome P450"/>
    <property type="match status" value="1"/>
</dbReference>
<evidence type="ECO:0000256" key="9">
    <source>
        <dbReference type="SAM" id="Phobius"/>
    </source>
</evidence>
<dbReference type="InterPro" id="IPR036396">
    <property type="entry name" value="Cyt_P450_sf"/>
</dbReference>
<keyword evidence="2 7" id="KW-0349">Heme</keyword>
<feature type="transmembrane region" description="Helical" evidence="9">
    <location>
        <begin position="6"/>
        <end position="26"/>
    </location>
</feature>
<dbReference type="PRINTS" id="PR00385">
    <property type="entry name" value="P450"/>
</dbReference>
<gene>
    <name evidence="10" type="ORF">PBIL07802_LOCUS5854</name>
</gene>
<dbReference type="GO" id="GO:0004497">
    <property type="term" value="F:monooxygenase activity"/>
    <property type="evidence" value="ECO:0007669"/>
    <property type="project" value="UniProtKB-KW"/>
</dbReference>
<keyword evidence="4 8" id="KW-0560">Oxidoreductase</keyword>
<dbReference type="InterPro" id="IPR017972">
    <property type="entry name" value="Cyt_P450_CS"/>
</dbReference>
<protein>
    <recommendedName>
        <fullName evidence="11">Cytochrome P450</fullName>
    </recommendedName>
</protein>
<evidence type="ECO:0000256" key="7">
    <source>
        <dbReference type="PIRSR" id="PIRSR602401-1"/>
    </source>
</evidence>
<dbReference type="InterPro" id="IPR002401">
    <property type="entry name" value="Cyt_P450_E_grp-I"/>
</dbReference>
<dbReference type="AlphaFoldDB" id="A0A7S3D1L9"/>
<evidence type="ECO:0000313" key="10">
    <source>
        <dbReference type="EMBL" id="CAE0243685.1"/>
    </source>
</evidence>
<dbReference type="InterPro" id="IPR001128">
    <property type="entry name" value="Cyt_P450"/>
</dbReference>
<dbReference type="InterPro" id="IPR050196">
    <property type="entry name" value="Cytochrome_P450_Monoox"/>
</dbReference>
<comment type="cofactor">
    <cofactor evidence="7">
        <name>heme</name>
        <dbReference type="ChEBI" id="CHEBI:30413"/>
    </cofactor>
</comment>
<evidence type="ECO:0000256" key="6">
    <source>
        <dbReference type="ARBA" id="ARBA00023033"/>
    </source>
</evidence>
<sequence length="506" mass="56126">MNLLDAIVLVGLSPVLVPVIVGKIVVRKIATLTSKSKYGHLPTVKGDFPASNIRTPGYMLKLVEEMRDKDGKIPSVFYFGSHIDGSHIVGVAGADGMRDIFTNDRQFPKFAPLYDVFDCVLGQGLVSIQGEKWHSERKLLTPLFHFDRLTHGVPKITSVCQRKWDELISKAKEDGEGRALDSVEITKVLSDITLSVIVKYAFGDEVPFSKVKGAFDGILGQFTAYMVMHLFLGKFARYLPLSPQREIARQHNIVADLIKEKVKKSLAVKASGKELKKEGEECTLLDTIIEQATGEDDKDTIDRAVSEGLTFLLAGEDTTSNTLGFTIDFLTRPENVHYQQKVREEALAVFGSAAGFNTATRDKVNELHFCEMVISETLRLAPPAPLVDRVTHTDTVIAGHRIPAGTAVLPFFLLLHRNARYWDEPDKFKPERFGADTKIENFSYSPFSAGRRNCIGQKLAMIEAKLILASLLLNFKLEAVAGPPQYGFLGVMTPLNFKVKMTPIVE</sequence>
<dbReference type="GO" id="GO:0016705">
    <property type="term" value="F:oxidoreductase activity, acting on paired donors, with incorporation or reduction of molecular oxygen"/>
    <property type="evidence" value="ECO:0007669"/>
    <property type="project" value="InterPro"/>
</dbReference>
<keyword evidence="3 7" id="KW-0479">Metal-binding</keyword>
<evidence type="ECO:0000256" key="5">
    <source>
        <dbReference type="ARBA" id="ARBA00023004"/>
    </source>
</evidence>
<keyword evidence="9" id="KW-0812">Transmembrane</keyword>
<name>A0A7S3D1L9_9EUKA</name>
<evidence type="ECO:0000256" key="3">
    <source>
        <dbReference type="ARBA" id="ARBA00022723"/>
    </source>
</evidence>
<dbReference type="PROSITE" id="PS00086">
    <property type="entry name" value="CYTOCHROME_P450"/>
    <property type="match status" value="1"/>
</dbReference>
<accession>A0A7S3D1L9</accession>
<dbReference type="GO" id="GO:0020037">
    <property type="term" value="F:heme binding"/>
    <property type="evidence" value="ECO:0007669"/>
    <property type="project" value="InterPro"/>
</dbReference>
<dbReference type="SUPFAM" id="SSF48264">
    <property type="entry name" value="Cytochrome P450"/>
    <property type="match status" value="1"/>
</dbReference>
<evidence type="ECO:0000256" key="4">
    <source>
        <dbReference type="ARBA" id="ARBA00023002"/>
    </source>
</evidence>
<evidence type="ECO:0000256" key="8">
    <source>
        <dbReference type="RuleBase" id="RU000461"/>
    </source>
</evidence>
<evidence type="ECO:0000256" key="2">
    <source>
        <dbReference type="ARBA" id="ARBA00022617"/>
    </source>
</evidence>
<dbReference type="PANTHER" id="PTHR24291:SF50">
    <property type="entry name" value="BIFUNCTIONAL ALBAFLAVENONE MONOOXYGENASE_TERPENE SYNTHASE"/>
    <property type="match status" value="1"/>
</dbReference>
<dbReference type="PANTHER" id="PTHR24291">
    <property type="entry name" value="CYTOCHROME P450 FAMILY 4"/>
    <property type="match status" value="1"/>
</dbReference>
<dbReference type="Pfam" id="PF00067">
    <property type="entry name" value="p450"/>
    <property type="match status" value="1"/>
</dbReference>
<keyword evidence="9" id="KW-0472">Membrane</keyword>
<keyword evidence="5 7" id="KW-0408">Iron</keyword>
<dbReference type="EMBL" id="HBIB01009319">
    <property type="protein sequence ID" value="CAE0243685.1"/>
    <property type="molecule type" value="Transcribed_RNA"/>
</dbReference>
<reference evidence="10" key="1">
    <citation type="submission" date="2021-01" db="EMBL/GenBank/DDBJ databases">
        <authorList>
            <person name="Corre E."/>
            <person name="Pelletier E."/>
            <person name="Niang G."/>
            <person name="Scheremetjew M."/>
            <person name="Finn R."/>
            <person name="Kale V."/>
            <person name="Holt S."/>
            <person name="Cochrane G."/>
            <person name="Meng A."/>
            <person name="Brown T."/>
            <person name="Cohen L."/>
        </authorList>
    </citation>
    <scope>NUCLEOTIDE SEQUENCE</scope>
    <source>
        <strain evidence="10">NIES-2562</strain>
    </source>
</reference>
<dbReference type="PRINTS" id="PR00463">
    <property type="entry name" value="EP450I"/>
</dbReference>
<feature type="binding site" description="axial binding residue" evidence="7">
    <location>
        <position position="454"/>
    </location>
    <ligand>
        <name>heme</name>
        <dbReference type="ChEBI" id="CHEBI:30413"/>
    </ligand>
    <ligandPart>
        <name>Fe</name>
        <dbReference type="ChEBI" id="CHEBI:18248"/>
    </ligandPart>
</feature>
<evidence type="ECO:0008006" key="11">
    <source>
        <dbReference type="Google" id="ProtNLM"/>
    </source>
</evidence>
<organism evidence="10">
    <name type="scientific">Palpitomonas bilix</name>
    <dbReference type="NCBI Taxonomy" id="652834"/>
    <lineage>
        <taxon>Eukaryota</taxon>
        <taxon>Eukaryota incertae sedis</taxon>
    </lineage>
</organism>
<proteinExistence type="inferred from homology"/>
<keyword evidence="6 8" id="KW-0503">Monooxygenase</keyword>
<dbReference type="GO" id="GO:0005506">
    <property type="term" value="F:iron ion binding"/>
    <property type="evidence" value="ECO:0007669"/>
    <property type="project" value="InterPro"/>
</dbReference>